<proteinExistence type="predicted"/>
<evidence type="ECO:0000313" key="1">
    <source>
        <dbReference type="EMBL" id="KAK8998500.1"/>
    </source>
</evidence>
<protein>
    <submittedName>
        <fullName evidence="1">Uncharacterized protein</fullName>
    </submittedName>
</protein>
<evidence type="ECO:0000313" key="2">
    <source>
        <dbReference type="Proteomes" id="UP001396334"/>
    </source>
</evidence>
<feature type="non-terminal residue" evidence="1">
    <location>
        <position position="1"/>
    </location>
</feature>
<dbReference type="EMBL" id="JBBPBN010000041">
    <property type="protein sequence ID" value="KAK8998500.1"/>
    <property type="molecule type" value="Genomic_DNA"/>
</dbReference>
<sequence>LVEQSKVVPTATWDHIRFWGSFESLGVNASKSLDFEKITVLLVTNHVSNIDDVVEVVNADLLSDVRIIEIGLYDESMVSSKMVEKDGIRDGPEKKFVEEEALMAMCFENEKLDVNVNGNRIDSSSSIYGNVESQNVDHAVKNIGSEKVNRREFSNIKMDPLWTNVVGSLGDEGQDIGIQPVYDQMTKRVLEDISNMGLVVEGVLNPISKEHILGCNREEEIIDMVENERNLSWVAEVDRANGTCDAEDHYFGEGYEEM</sequence>
<accession>A0ABR2QCU2</accession>
<organism evidence="1 2">
    <name type="scientific">Hibiscus sabdariffa</name>
    <name type="common">roselle</name>
    <dbReference type="NCBI Taxonomy" id="183260"/>
    <lineage>
        <taxon>Eukaryota</taxon>
        <taxon>Viridiplantae</taxon>
        <taxon>Streptophyta</taxon>
        <taxon>Embryophyta</taxon>
        <taxon>Tracheophyta</taxon>
        <taxon>Spermatophyta</taxon>
        <taxon>Magnoliopsida</taxon>
        <taxon>eudicotyledons</taxon>
        <taxon>Gunneridae</taxon>
        <taxon>Pentapetalae</taxon>
        <taxon>rosids</taxon>
        <taxon>malvids</taxon>
        <taxon>Malvales</taxon>
        <taxon>Malvaceae</taxon>
        <taxon>Malvoideae</taxon>
        <taxon>Hibiscus</taxon>
    </lineage>
</organism>
<comment type="caution">
    <text evidence="1">The sequence shown here is derived from an EMBL/GenBank/DDBJ whole genome shotgun (WGS) entry which is preliminary data.</text>
</comment>
<keyword evidence="2" id="KW-1185">Reference proteome</keyword>
<gene>
    <name evidence="1" type="ORF">V6N11_083888</name>
</gene>
<reference evidence="1 2" key="1">
    <citation type="journal article" date="2024" name="G3 (Bethesda)">
        <title>Genome assembly of Hibiscus sabdariffa L. provides insights into metabolisms of medicinal natural products.</title>
        <authorList>
            <person name="Kim T."/>
        </authorList>
    </citation>
    <scope>NUCLEOTIDE SEQUENCE [LARGE SCALE GENOMIC DNA]</scope>
    <source>
        <strain evidence="1">TK-2024</strain>
        <tissue evidence="1">Old leaves</tissue>
    </source>
</reference>
<name>A0ABR2QCU2_9ROSI</name>
<dbReference type="Proteomes" id="UP001396334">
    <property type="component" value="Unassembled WGS sequence"/>
</dbReference>